<dbReference type="AlphaFoldDB" id="Q13GJ5"/>
<feature type="domain" description="AMP-dependent ligase C-terminal" evidence="2">
    <location>
        <begin position="369"/>
        <end position="466"/>
    </location>
</feature>
<dbReference type="RefSeq" id="WP_011494041.1">
    <property type="nucleotide sequence ID" value="NC_007953.1"/>
</dbReference>
<dbReference type="Pfam" id="PF14535">
    <property type="entry name" value="AMP-binding_C_2"/>
    <property type="match status" value="1"/>
</dbReference>
<evidence type="ECO:0000259" key="2">
    <source>
        <dbReference type="Pfam" id="PF14535"/>
    </source>
</evidence>
<organism evidence="3 4">
    <name type="scientific">Paraburkholderia xenovorans (strain LB400)</name>
    <dbReference type="NCBI Taxonomy" id="266265"/>
    <lineage>
        <taxon>Bacteria</taxon>
        <taxon>Pseudomonadati</taxon>
        <taxon>Pseudomonadota</taxon>
        <taxon>Betaproteobacteria</taxon>
        <taxon>Burkholderiales</taxon>
        <taxon>Burkholderiaceae</taxon>
        <taxon>Paraburkholderia</taxon>
    </lineage>
</organism>
<dbReference type="InterPro" id="IPR028154">
    <property type="entry name" value="AMP-dep_Lig_C"/>
</dbReference>
<dbReference type="InterPro" id="IPR045851">
    <property type="entry name" value="AMP-bd_C_sf"/>
</dbReference>
<sequence>MRQFEGSIPIYHQSLDFDALCREFPPADRYASDTHLWSPDRIHAEQNRRFIAQMDRAWEIPFYQSLWGEAGIERADIRGLEDIDRLPTFSVHDLREALAQTPPWGSLVGLDPLVDAPLPLVFQTSGGTTGLPRPMLYSPRDREVMNILMGRRFYLQGVRPFDLVLVSLALGLTNAGLLAREGLWKYTGAVPIMAGTGAQTPTRRQIELIRGWNVQVICGSPAYYRYMANVAQSEMDFDVRESSVKKIITWLGGESREELESLWNADVYDGYGTNELGTVAAECAEKSGLHVFEDAFHVEILDRQSGTPAASGEPGVLHVTTLFKHLAPMIRFNTNDMFSFHAGDCNCGCKGKRLTGMAGRADNMIKLRGISVFPEAIGELLKAMGDTNGEFVCIVERSATGQDEMQVLFESTASEDARELHAVHAAERLREGVGLKVQATAQPVGSLASITRIDTSTKVVRLVDKRKQDK</sequence>
<dbReference type="OrthoDB" id="580775at2"/>
<gene>
    <name evidence="3" type="ORF">Bxe_C0919</name>
</gene>
<dbReference type="PANTHER" id="PTHR43845">
    <property type="entry name" value="BLR5969 PROTEIN"/>
    <property type="match status" value="1"/>
</dbReference>
<keyword evidence="4" id="KW-1185">Reference proteome</keyword>
<dbReference type="Gene3D" id="3.30.300.30">
    <property type="match status" value="1"/>
</dbReference>
<dbReference type="Pfam" id="PF00501">
    <property type="entry name" value="AMP-binding"/>
    <property type="match status" value="1"/>
</dbReference>
<feature type="domain" description="AMP-dependent synthetase/ligase" evidence="1">
    <location>
        <begin position="118"/>
        <end position="319"/>
    </location>
</feature>
<proteinExistence type="predicted"/>
<name>Q13GJ5_PARXL</name>
<evidence type="ECO:0000313" key="4">
    <source>
        <dbReference type="Proteomes" id="UP000001817"/>
    </source>
</evidence>
<evidence type="ECO:0000313" key="3">
    <source>
        <dbReference type="EMBL" id="ABE36794.1"/>
    </source>
</evidence>
<dbReference type="PATRIC" id="fig|266265.5.peg.8684"/>
<dbReference type="Proteomes" id="UP000001817">
    <property type="component" value="Chromosome 3"/>
</dbReference>
<dbReference type="Gene3D" id="3.40.50.12780">
    <property type="entry name" value="N-terminal domain of ligase-like"/>
    <property type="match status" value="1"/>
</dbReference>
<dbReference type="SUPFAM" id="SSF56801">
    <property type="entry name" value="Acetyl-CoA synthetase-like"/>
    <property type="match status" value="1"/>
</dbReference>
<dbReference type="STRING" id="266265.Bxe_C0919"/>
<dbReference type="InterPro" id="IPR042099">
    <property type="entry name" value="ANL_N_sf"/>
</dbReference>
<evidence type="ECO:0000259" key="1">
    <source>
        <dbReference type="Pfam" id="PF00501"/>
    </source>
</evidence>
<dbReference type="KEGG" id="bxe:Bxe_C0919"/>
<dbReference type="eggNOG" id="COG1541">
    <property type="taxonomic scope" value="Bacteria"/>
</dbReference>
<reference evidence="3 4" key="1">
    <citation type="journal article" date="2006" name="Proc. Natl. Acad. Sci. U.S.A.">
        <title>Burkholderia xenovorans LB400 harbors a multi-replicon, 9.73-Mbp genome shaped for versatility.</title>
        <authorList>
            <person name="Chain P.S."/>
            <person name="Denef V.J."/>
            <person name="Konstantinidis K.T."/>
            <person name="Vergez L.M."/>
            <person name="Agullo L."/>
            <person name="Reyes V.L."/>
            <person name="Hauser L."/>
            <person name="Cordova M."/>
            <person name="Gomez L."/>
            <person name="Gonzalez M."/>
            <person name="Land M."/>
            <person name="Lao V."/>
            <person name="Larimer F."/>
            <person name="LiPuma J.J."/>
            <person name="Mahenthiralingam E."/>
            <person name="Malfatti S.A."/>
            <person name="Marx C.J."/>
            <person name="Parnell J.J."/>
            <person name="Ramette A."/>
            <person name="Richardson P."/>
            <person name="Seeger M."/>
            <person name="Smith D."/>
            <person name="Spilker T."/>
            <person name="Sul W.J."/>
            <person name="Tsoi T.V."/>
            <person name="Ulrich L.E."/>
            <person name="Zhulin I.B."/>
            <person name="Tiedje J.M."/>
        </authorList>
    </citation>
    <scope>NUCLEOTIDE SEQUENCE [LARGE SCALE GENOMIC DNA]</scope>
    <source>
        <strain evidence="3 4">LB400</strain>
    </source>
</reference>
<protein>
    <submittedName>
        <fullName evidence="3">Coenzyme F390 synthetase II</fullName>
    </submittedName>
</protein>
<dbReference type="EMBL" id="CP000272">
    <property type="protein sequence ID" value="ABE36794.1"/>
    <property type="molecule type" value="Genomic_DNA"/>
</dbReference>
<dbReference type="KEGG" id="bxb:DR64_7530"/>
<dbReference type="InterPro" id="IPR000873">
    <property type="entry name" value="AMP-dep_synth/lig_dom"/>
</dbReference>
<dbReference type="PANTHER" id="PTHR43845:SF1">
    <property type="entry name" value="BLR5969 PROTEIN"/>
    <property type="match status" value="1"/>
</dbReference>
<accession>Q13GJ5</accession>